<evidence type="ECO:0000256" key="3">
    <source>
        <dbReference type="ARBA" id="ARBA00022801"/>
    </source>
</evidence>
<dbReference type="GO" id="GO:0004416">
    <property type="term" value="F:hydroxyacylglutathione hydrolase activity"/>
    <property type="evidence" value="ECO:0007669"/>
    <property type="project" value="UniProtKB-EC"/>
</dbReference>
<keyword evidence="3 6" id="KW-0378">Hydrolase</keyword>
<dbReference type="SUPFAM" id="SSF56281">
    <property type="entry name" value="Metallo-hydrolase/oxidoreductase"/>
    <property type="match status" value="1"/>
</dbReference>
<dbReference type="InterPro" id="IPR001279">
    <property type="entry name" value="Metallo-B-lactamas"/>
</dbReference>
<dbReference type="PANTHER" id="PTHR46233">
    <property type="entry name" value="HYDROXYACYLGLUTATHIONE HYDROLASE GLOC"/>
    <property type="match status" value="1"/>
</dbReference>
<dbReference type="InterPro" id="IPR036866">
    <property type="entry name" value="RibonucZ/Hydroxyglut_hydro"/>
</dbReference>
<dbReference type="Gene3D" id="3.60.15.10">
    <property type="entry name" value="Ribonuclease Z/Hydroxyacylglutathione hydrolase-like"/>
    <property type="match status" value="1"/>
</dbReference>
<evidence type="ECO:0000313" key="6">
    <source>
        <dbReference type="EMBL" id="MDQ0513951.1"/>
    </source>
</evidence>
<gene>
    <name evidence="6" type="ORF">J2Z62_000389</name>
</gene>
<reference evidence="6" key="1">
    <citation type="submission" date="2023-07" db="EMBL/GenBank/DDBJ databases">
        <title>Genomic Encyclopedia of Type Strains, Phase IV (KMG-IV): sequencing the most valuable type-strain genomes for metagenomic binning, comparative biology and taxonomic classification.</title>
        <authorList>
            <person name="Goeker M."/>
        </authorList>
    </citation>
    <scope>NUCLEOTIDE SEQUENCE [LARGE SCALE GENOMIC DNA]</scope>
    <source>
        <strain evidence="6">DSM 21204</strain>
    </source>
</reference>
<dbReference type="Proteomes" id="UP001240643">
    <property type="component" value="Unassembled WGS sequence"/>
</dbReference>
<evidence type="ECO:0000256" key="2">
    <source>
        <dbReference type="ARBA" id="ARBA00022723"/>
    </source>
</evidence>
<dbReference type="EC" id="3.1.2.6" evidence="6"/>
<dbReference type="InterPro" id="IPR051453">
    <property type="entry name" value="MBL_Glyoxalase_II"/>
</dbReference>
<protein>
    <submittedName>
        <fullName evidence="6">Hydroxyacylglutathione hydrolase</fullName>
        <ecNumber evidence="6">3.1.2.6</ecNumber>
    </submittedName>
</protein>
<evidence type="ECO:0000313" key="7">
    <source>
        <dbReference type="Proteomes" id="UP001240643"/>
    </source>
</evidence>
<dbReference type="PANTHER" id="PTHR46233:SF3">
    <property type="entry name" value="HYDROXYACYLGLUTATHIONE HYDROLASE GLOC"/>
    <property type="match status" value="1"/>
</dbReference>
<evidence type="ECO:0000256" key="4">
    <source>
        <dbReference type="ARBA" id="ARBA00022833"/>
    </source>
</evidence>
<sequence length="234" mass="27147">MQASLNIKTVNPKFNKISNQLIQIYNDDNQLQNCTYLLVDENKVLIIDPSFIGDFLIEFIQKNNLEVVGIFLTHGHWDHWIYARSIIEYTKLPIYCHKADQPVLENGLARIHSMDPSYDPKQLINDLVVYQNWKDHDVIEIDNFRLRVLHTPGHSPGSVCFSFDDYVFSGDHVFATTIGRTDLYLSDPMQMKTSLQKFFKNFCKCQMILPGHLDKHVRVCDAYKAISSNISFED</sequence>
<name>A0ABU0LZ19_9BACT</name>
<feature type="domain" description="Metallo-beta-lactamase" evidence="5">
    <location>
        <begin position="32"/>
        <end position="212"/>
    </location>
</feature>
<evidence type="ECO:0000256" key="1">
    <source>
        <dbReference type="ARBA" id="ARBA00001947"/>
    </source>
</evidence>
<dbReference type="SMART" id="SM00849">
    <property type="entry name" value="Lactamase_B"/>
    <property type="match status" value="1"/>
</dbReference>
<keyword evidence="2" id="KW-0479">Metal-binding</keyword>
<keyword evidence="4" id="KW-0862">Zinc</keyword>
<accession>A0ABU0LZ19</accession>
<proteinExistence type="predicted"/>
<comment type="cofactor">
    <cofactor evidence="1">
        <name>Zn(2+)</name>
        <dbReference type="ChEBI" id="CHEBI:29105"/>
    </cofactor>
</comment>
<evidence type="ECO:0000259" key="5">
    <source>
        <dbReference type="SMART" id="SM00849"/>
    </source>
</evidence>
<comment type="caution">
    <text evidence="6">The sequence shown here is derived from an EMBL/GenBank/DDBJ whole genome shotgun (WGS) entry which is preliminary data.</text>
</comment>
<dbReference type="RefSeq" id="WP_256547355.1">
    <property type="nucleotide sequence ID" value="NZ_CP101809.1"/>
</dbReference>
<dbReference type="EMBL" id="JAUSWO010000001">
    <property type="protein sequence ID" value="MDQ0513951.1"/>
    <property type="molecule type" value="Genomic_DNA"/>
</dbReference>
<dbReference type="CDD" id="cd06262">
    <property type="entry name" value="metallo-hydrolase-like_MBL-fold"/>
    <property type="match status" value="1"/>
</dbReference>
<dbReference type="Pfam" id="PF00753">
    <property type="entry name" value="Lactamase_B"/>
    <property type="match status" value="1"/>
</dbReference>
<keyword evidence="7" id="KW-1185">Reference proteome</keyword>
<organism evidence="6 7">
    <name type="scientific">Mycoplasmoides fastidiosum</name>
    <dbReference type="NCBI Taxonomy" id="92758"/>
    <lineage>
        <taxon>Bacteria</taxon>
        <taxon>Bacillati</taxon>
        <taxon>Mycoplasmatota</taxon>
        <taxon>Mycoplasmoidales</taxon>
        <taxon>Mycoplasmoidaceae</taxon>
        <taxon>Mycoplasmoides</taxon>
    </lineage>
</organism>